<evidence type="ECO:0000256" key="6">
    <source>
        <dbReference type="SAM" id="MobiDB-lite"/>
    </source>
</evidence>
<comment type="caution">
    <text evidence="9">The sequence shown here is derived from an EMBL/GenBank/DDBJ whole genome shotgun (WGS) entry which is preliminary data.</text>
</comment>
<protein>
    <recommendedName>
        <fullName evidence="3">17 kDa surface antigen</fullName>
    </recommendedName>
</protein>
<feature type="region of interest" description="Disordered" evidence="6">
    <location>
        <begin position="22"/>
        <end position="61"/>
    </location>
</feature>
<evidence type="ECO:0000313" key="9">
    <source>
        <dbReference type="EMBL" id="RIA37188.1"/>
    </source>
</evidence>
<dbReference type="Pfam" id="PF05433">
    <property type="entry name" value="Rick_17kDa_Anti"/>
    <property type="match status" value="1"/>
</dbReference>
<comment type="subcellular location">
    <subcellularLocation>
        <location evidence="1">Cell outer membrane</location>
        <topology evidence="1">Lipid-anchor</topology>
    </subcellularLocation>
</comment>
<evidence type="ECO:0000256" key="5">
    <source>
        <dbReference type="ARBA" id="ARBA00023288"/>
    </source>
</evidence>
<sequence>MKKFLIAFTALAVAAPVALPTPAAAQRHHRDRDYRWQGDHNNRNWNPSNHYKARSKRHERRMSRNDRIYRGNDGRYYCKRDDGTTGLVIGAVAGGVLGNLFGDQVIGGGKTLGTLLGAGGGALLGRELDRGDIKCR</sequence>
<keyword evidence="5" id="KW-0449">Lipoprotein</keyword>
<keyword evidence="10" id="KW-1185">Reference proteome</keyword>
<feature type="domain" description="Glycine zipper 2TM" evidence="8">
    <location>
        <begin position="86"/>
        <end position="127"/>
    </location>
</feature>
<name>A0A397NLD5_9SPHN</name>
<proteinExistence type="inferred from homology"/>
<accession>A0A397NLD5</accession>
<evidence type="ECO:0000256" key="4">
    <source>
        <dbReference type="ARBA" id="ARBA00023136"/>
    </source>
</evidence>
<evidence type="ECO:0000256" key="2">
    <source>
        <dbReference type="ARBA" id="ARBA00008681"/>
    </source>
</evidence>
<gene>
    <name evidence="9" type="ORF">DFR49_3065</name>
</gene>
<keyword evidence="4" id="KW-0472">Membrane</keyword>
<evidence type="ECO:0000313" key="10">
    <source>
        <dbReference type="Proteomes" id="UP000266568"/>
    </source>
</evidence>
<dbReference type="Proteomes" id="UP000266568">
    <property type="component" value="Unassembled WGS sequence"/>
</dbReference>
<dbReference type="GO" id="GO:0009279">
    <property type="term" value="C:cell outer membrane"/>
    <property type="evidence" value="ECO:0007669"/>
    <property type="project" value="UniProtKB-SubCell"/>
</dbReference>
<feature type="compositionally biased region" description="Basic residues" evidence="6">
    <location>
        <begin position="51"/>
        <end position="61"/>
    </location>
</feature>
<feature type="signal peptide" evidence="7">
    <location>
        <begin position="1"/>
        <end position="25"/>
    </location>
</feature>
<dbReference type="AlphaFoldDB" id="A0A397NLD5"/>
<evidence type="ECO:0000259" key="8">
    <source>
        <dbReference type="Pfam" id="PF05433"/>
    </source>
</evidence>
<reference evidence="9 10" key="1">
    <citation type="submission" date="2018-08" db="EMBL/GenBank/DDBJ databases">
        <title>Genomic Encyclopedia of Type Strains, Phase IV (KMG-IV): sequencing the most valuable type-strain genomes for metagenomic binning, comparative biology and taxonomic classification.</title>
        <authorList>
            <person name="Goeker M."/>
        </authorList>
    </citation>
    <scope>NUCLEOTIDE SEQUENCE [LARGE SCALE GENOMIC DNA]</scope>
    <source>
        <strain evidence="9 10">DSM 25527</strain>
    </source>
</reference>
<dbReference type="RefSeq" id="WP_119036555.1">
    <property type="nucleotide sequence ID" value="NZ_QXDC01000004.1"/>
</dbReference>
<dbReference type="PANTHER" id="PTHR35603">
    <property type="match status" value="1"/>
</dbReference>
<evidence type="ECO:0000256" key="7">
    <source>
        <dbReference type="SAM" id="SignalP"/>
    </source>
</evidence>
<dbReference type="PANTHER" id="PTHR35603:SF2">
    <property type="entry name" value="OUTER MEMBRANE LIPOPROTEIN"/>
    <property type="match status" value="1"/>
</dbReference>
<keyword evidence="7" id="KW-0732">Signal</keyword>
<dbReference type="InterPro" id="IPR051407">
    <property type="entry name" value="Bact_OM_lipoprot/Surf_antigen"/>
</dbReference>
<evidence type="ECO:0000256" key="3">
    <source>
        <dbReference type="ARBA" id="ARBA00015281"/>
    </source>
</evidence>
<dbReference type="OrthoDB" id="7429177at2"/>
<feature type="chain" id="PRO_5017401017" description="17 kDa surface antigen" evidence="7">
    <location>
        <begin position="26"/>
        <end position="136"/>
    </location>
</feature>
<organism evidence="9 10">
    <name type="scientific">Hephaestia caeni</name>
    <dbReference type="NCBI Taxonomy" id="645617"/>
    <lineage>
        <taxon>Bacteria</taxon>
        <taxon>Pseudomonadati</taxon>
        <taxon>Pseudomonadota</taxon>
        <taxon>Alphaproteobacteria</taxon>
        <taxon>Sphingomonadales</taxon>
        <taxon>Sphingomonadaceae</taxon>
        <taxon>Hephaestia</taxon>
    </lineage>
</organism>
<feature type="compositionally biased region" description="Basic and acidic residues" evidence="6">
    <location>
        <begin position="31"/>
        <end position="42"/>
    </location>
</feature>
<dbReference type="InterPro" id="IPR008816">
    <property type="entry name" value="Gly_zipper_2TM_dom"/>
</dbReference>
<dbReference type="EMBL" id="QXDC01000004">
    <property type="protein sequence ID" value="RIA37188.1"/>
    <property type="molecule type" value="Genomic_DNA"/>
</dbReference>
<evidence type="ECO:0000256" key="1">
    <source>
        <dbReference type="ARBA" id="ARBA00004459"/>
    </source>
</evidence>
<comment type="similarity">
    <text evidence="2">Belongs to the rickettsiale 17 kDa surface antigen family.</text>
</comment>